<sequence length="276" mass="30989">QALRDAIKHARTSGAEPFYVSASAGTTVLGAFDPFNEIADICQEEGLWMHVDGCWGGSAIFSNKNKVLLKGSERADSLSWNAHKMIGAPLQCSPVITRHKGLIAECLSLRATYLFQQDKFYDPSYDLGDNSIQCGRKVDAFKLYLMLNVHGNAEMGKKVDDAFDAAKYLDEQARSHPGFRAVMQTAPMCNNICFWYIPPSLRGQTEDDAWWEKISKVAPAIKERMMKAGTLMVGYQPLDNKNYVNFFRMITTCIPTPTKEHMDFVINEIDRLGKDL</sequence>
<dbReference type="EMBL" id="CAXKWB010110576">
    <property type="protein sequence ID" value="CAL4232446.1"/>
    <property type="molecule type" value="Genomic_DNA"/>
</dbReference>
<keyword evidence="3" id="KW-0210">Decarboxylase</keyword>
<proteinExistence type="inferred from homology"/>
<feature type="modified residue" description="N6-(pyridoxal phosphate)lysine" evidence="6">
    <location>
        <position position="84"/>
    </location>
</feature>
<keyword evidence="5 7" id="KW-0456">Lyase</keyword>
<dbReference type="Pfam" id="PF00282">
    <property type="entry name" value="Pyridoxal_deC"/>
    <property type="match status" value="1"/>
</dbReference>
<keyword evidence="9" id="KW-1185">Reference proteome</keyword>
<evidence type="ECO:0000256" key="4">
    <source>
        <dbReference type="ARBA" id="ARBA00022898"/>
    </source>
</evidence>
<evidence type="ECO:0000256" key="1">
    <source>
        <dbReference type="ARBA" id="ARBA00001933"/>
    </source>
</evidence>
<evidence type="ECO:0000313" key="9">
    <source>
        <dbReference type="Proteomes" id="UP001497623"/>
    </source>
</evidence>
<dbReference type="PANTHER" id="PTHR45677">
    <property type="entry name" value="GLUTAMATE DECARBOXYLASE-RELATED"/>
    <property type="match status" value="1"/>
</dbReference>
<dbReference type="Proteomes" id="UP001497623">
    <property type="component" value="Unassembled WGS sequence"/>
</dbReference>
<comment type="caution">
    <text evidence="8">The sequence shown here is derived from an EMBL/GenBank/DDBJ whole genome shotgun (WGS) entry which is preliminary data.</text>
</comment>
<gene>
    <name evidence="8" type="ORF">MNOR_LOCUS39871</name>
</gene>
<evidence type="ECO:0008006" key="10">
    <source>
        <dbReference type="Google" id="ProtNLM"/>
    </source>
</evidence>
<evidence type="ECO:0000256" key="2">
    <source>
        <dbReference type="ARBA" id="ARBA00009533"/>
    </source>
</evidence>
<accession>A0AAV2SSE4</accession>
<dbReference type="PROSITE" id="PS00392">
    <property type="entry name" value="DDC_GAD_HDC_YDC"/>
    <property type="match status" value="1"/>
</dbReference>
<dbReference type="InterPro" id="IPR002129">
    <property type="entry name" value="PyrdxlP-dep_de-COase"/>
</dbReference>
<protein>
    <recommendedName>
        <fullName evidence="10">Glutamate decarboxylase</fullName>
    </recommendedName>
</protein>
<keyword evidence="4 6" id="KW-0663">Pyridoxal phosphate</keyword>
<dbReference type="SUPFAM" id="SSF53383">
    <property type="entry name" value="PLP-dependent transferases"/>
    <property type="match status" value="1"/>
</dbReference>
<reference evidence="8 9" key="1">
    <citation type="submission" date="2024-05" db="EMBL/GenBank/DDBJ databases">
        <authorList>
            <person name="Wallberg A."/>
        </authorList>
    </citation>
    <scope>NUCLEOTIDE SEQUENCE [LARGE SCALE GENOMIC DNA]</scope>
</reference>
<dbReference type="GO" id="GO:0019752">
    <property type="term" value="P:carboxylic acid metabolic process"/>
    <property type="evidence" value="ECO:0007669"/>
    <property type="project" value="InterPro"/>
</dbReference>
<dbReference type="PANTHER" id="PTHR45677:SF8">
    <property type="entry name" value="CYSTEINE SULFINIC ACID DECARBOXYLASE"/>
    <property type="match status" value="1"/>
</dbReference>
<dbReference type="InterPro" id="IPR015421">
    <property type="entry name" value="PyrdxlP-dep_Trfase_major"/>
</dbReference>
<feature type="non-terminal residue" evidence="8">
    <location>
        <position position="1"/>
    </location>
</feature>
<dbReference type="GO" id="GO:0005737">
    <property type="term" value="C:cytoplasm"/>
    <property type="evidence" value="ECO:0007669"/>
    <property type="project" value="TreeGrafter"/>
</dbReference>
<dbReference type="InterPro" id="IPR021115">
    <property type="entry name" value="Pyridoxal-P_BS"/>
</dbReference>
<comment type="similarity">
    <text evidence="2 7">Belongs to the group II decarboxylase family.</text>
</comment>
<dbReference type="Gene3D" id="3.90.1150.10">
    <property type="entry name" value="Aspartate Aminotransferase, domain 1"/>
    <property type="match status" value="1"/>
</dbReference>
<evidence type="ECO:0000313" key="8">
    <source>
        <dbReference type="EMBL" id="CAL4232446.1"/>
    </source>
</evidence>
<organism evidence="8 9">
    <name type="scientific">Meganyctiphanes norvegica</name>
    <name type="common">Northern krill</name>
    <name type="synonym">Thysanopoda norvegica</name>
    <dbReference type="NCBI Taxonomy" id="48144"/>
    <lineage>
        <taxon>Eukaryota</taxon>
        <taxon>Metazoa</taxon>
        <taxon>Ecdysozoa</taxon>
        <taxon>Arthropoda</taxon>
        <taxon>Crustacea</taxon>
        <taxon>Multicrustacea</taxon>
        <taxon>Malacostraca</taxon>
        <taxon>Eumalacostraca</taxon>
        <taxon>Eucarida</taxon>
        <taxon>Euphausiacea</taxon>
        <taxon>Euphausiidae</taxon>
        <taxon>Meganyctiphanes</taxon>
    </lineage>
</organism>
<dbReference type="GO" id="GO:0030170">
    <property type="term" value="F:pyridoxal phosphate binding"/>
    <property type="evidence" value="ECO:0007669"/>
    <property type="project" value="InterPro"/>
</dbReference>
<name>A0AAV2SSE4_MEGNR</name>
<dbReference type="InterPro" id="IPR015422">
    <property type="entry name" value="PyrdxlP-dep_Trfase_small"/>
</dbReference>
<dbReference type="InterPro" id="IPR015424">
    <property type="entry name" value="PyrdxlP-dep_Trfase"/>
</dbReference>
<evidence type="ECO:0000256" key="6">
    <source>
        <dbReference type="PIRSR" id="PIRSR602129-50"/>
    </source>
</evidence>
<dbReference type="AlphaFoldDB" id="A0AAV2SSE4"/>
<evidence type="ECO:0000256" key="3">
    <source>
        <dbReference type="ARBA" id="ARBA00022793"/>
    </source>
</evidence>
<evidence type="ECO:0000256" key="5">
    <source>
        <dbReference type="ARBA" id="ARBA00023239"/>
    </source>
</evidence>
<evidence type="ECO:0000256" key="7">
    <source>
        <dbReference type="RuleBase" id="RU000382"/>
    </source>
</evidence>
<comment type="cofactor">
    <cofactor evidence="1 6 7">
        <name>pyridoxal 5'-phosphate</name>
        <dbReference type="ChEBI" id="CHEBI:597326"/>
    </cofactor>
</comment>
<dbReference type="Gene3D" id="3.40.640.10">
    <property type="entry name" value="Type I PLP-dependent aspartate aminotransferase-like (Major domain)"/>
    <property type="match status" value="1"/>
</dbReference>
<dbReference type="GO" id="GO:0016831">
    <property type="term" value="F:carboxy-lyase activity"/>
    <property type="evidence" value="ECO:0007669"/>
    <property type="project" value="UniProtKB-KW"/>
</dbReference>